<sequence>MAKSVRIGLVGAGGNTRLKHIPGLQAIDGVEIVGVANRSAESSAAVAAEFGIPKVYDNWQALVADPNIDAVVIGTWPNMHCEITCAALAAGKHVLCESRMSRNLAEAREMLAASKKQPGLVAQLVPSPYGLISGPAVHQLLKGHFVGDLREVIVIGANDQFWDYSQPLHWRQDAEISGKNVLMLGILQETLMRWAPQPVQVFAQTELFEPTRPLPEESRFAEATVPDSVQILAELQSGARVIYHFSGVILFGPGVQIHFYGSRGTVKVHFVNGEERVYAGRGEDQELKEIEIPAEERGQWQVEADFIAAIRGEKKVTLTDFATGVQYMEFLEAVARSAEENAPVEFPLD</sequence>
<protein>
    <submittedName>
        <fullName evidence="4">Predicted dehydrogenase</fullName>
    </submittedName>
</protein>
<evidence type="ECO:0000313" key="5">
    <source>
        <dbReference type="Proteomes" id="UP000199518"/>
    </source>
</evidence>
<reference evidence="5" key="1">
    <citation type="submission" date="2016-10" db="EMBL/GenBank/DDBJ databases">
        <authorList>
            <person name="Varghese N."/>
            <person name="Submissions S."/>
        </authorList>
    </citation>
    <scope>NUCLEOTIDE SEQUENCE [LARGE SCALE GENOMIC DNA]</scope>
    <source>
        <strain evidence="5">DSM 26348</strain>
    </source>
</reference>
<proteinExistence type="predicted"/>
<dbReference type="InterPro" id="IPR050463">
    <property type="entry name" value="Gfo/Idh/MocA_oxidrdct_glycsds"/>
</dbReference>
<feature type="domain" description="Gfo/Idh/MocA-like oxidoreductase N-terminal" evidence="2">
    <location>
        <begin position="5"/>
        <end position="119"/>
    </location>
</feature>
<dbReference type="Gene3D" id="3.40.50.720">
    <property type="entry name" value="NAD(P)-binding Rossmann-like Domain"/>
    <property type="match status" value="1"/>
</dbReference>
<organism evidence="4 5">
    <name type="scientific">Planctomicrobium piriforme</name>
    <dbReference type="NCBI Taxonomy" id="1576369"/>
    <lineage>
        <taxon>Bacteria</taxon>
        <taxon>Pseudomonadati</taxon>
        <taxon>Planctomycetota</taxon>
        <taxon>Planctomycetia</taxon>
        <taxon>Planctomycetales</taxon>
        <taxon>Planctomycetaceae</taxon>
        <taxon>Planctomicrobium</taxon>
    </lineage>
</organism>
<dbReference type="InterPro" id="IPR000683">
    <property type="entry name" value="Gfo/Idh/MocA-like_OxRdtase_N"/>
</dbReference>
<dbReference type="GO" id="GO:0000166">
    <property type="term" value="F:nucleotide binding"/>
    <property type="evidence" value="ECO:0007669"/>
    <property type="project" value="InterPro"/>
</dbReference>
<keyword evidence="1" id="KW-0560">Oxidoreductase</keyword>
<dbReference type="OrthoDB" id="179913at2"/>
<gene>
    <name evidence="4" type="ORF">SAMN05421753_12616</name>
</gene>
<evidence type="ECO:0000259" key="2">
    <source>
        <dbReference type="Pfam" id="PF01408"/>
    </source>
</evidence>
<accession>A0A1I3T0Q4</accession>
<dbReference type="Proteomes" id="UP000199518">
    <property type="component" value="Unassembled WGS sequence"/>
</dbReference>
<dbReference type="EMBL" id="FOQD01000026">
    <property type="protein sequence ID" value="SFJ63137.1"/>
    <property type="molecule type" value="Genomic_DNA"/>
</dbReference>
<feature type="domain" description="GFO/IDH/MocA-like oxidoreductase" evidence="3">
    <location>
        <begin position="137"/>
        <end position="266"/>
    </location>
</feature>
<dbReference type="RefSeq" id="WP_092056926.1">
    <property type="nucleotide sequence ID" value="NZ_FOQD01000026.1"/>
</dbReference>
<dbReference type="STRING" id="1576369.SAMN05421753_12616"/>
<dbReference type="SUPFAM" id="SSF51735">
    <property type="entry name" value="NAD(P)-binding Rossmann-fold domains"/>
    <property type="match status" value="1"/>
</dbReference>
<keyword evidence="5" id="KW-1185">Reference proteome</keyword>
<evidence type="ECO:0000259" key="3">
    <source>
        <dbReference type="Pfam" id="PF22725"/>
    </source>
</evidence>
<dbReference type="PANTHER" id="PTHR43818:SF11">
    <property type="entry name" value="BCDNA.GH03377"/>
    <property type="match status" value="1"/>
</dbReference>
<evidence type="ECO:0000256" key="1">
    <source>
        <dbReference type="ARBA" id="ARBA00023002"/>
    </source>
</evidence>
<dbReference type="GO" id="GO:0016491">
    <property type="term" value="F:oxidoreductase activity"/>
    <property type="evidence" value="ECO:0007669"/>
    <property type="project" value="UniProtKB-KW"/>
</dbReference>
<dbReference type="Pfam" id="PF22725">
    <property type="entry name" value="GFO_IDH_MocA_C3"/>
    <property type="match status" value="1"/>
</dbReference>
<dbReference type="InterPro" id="IPR036291">
    <property type="entry name" value="NAD(P)-bd_dom_sf"/>
</dbReference>
<dbReference type="PANTHER" id="PTHR43818">
    <property type="entry name" value="BCDNA.GH03377"/>
    <property type="match status" value="1"/>
</dbReference>
<dbReference type="AlphaFoldDB" id="A0A1I3T0Q4"/>
<dbReference type="Pfam" id="PF01408">
    <property type="entry name" value="GFO_IDH_MocA"/>
    <property type="match status" value="1"/>
</dbReference>
<dbReference type="Gene3D" id="3.30.360.10">
    <property type="entry name" value="Dihydrodipicolinate Reductase, domain 2"/>
    <property type="match status" value="1"/>
</dbReference>
<evidence type="ECO:0000313" key="4">
    <source>
        <dbReference type="EMBL" id="SFJ63137.1"/>
    </source>
</evidence>
<name>A0A1I3T0Q4_9PLAN</name>
<dbReference type="SUPFAM" id="SSF55347">
    <property type="entry name" value="Glyceraldehyde-3-phosphate dehydrogenase-like, C-terminal domain"/>
    <property type="match status" value="1"/>
</dbReference>
<dbReference type="InterPro" id="IPR055170">
    <property type="entry name" value="GFO_IDH_MocA-like_dom"/>
</dbReference>